<dbReference type="EMBL" id="JBECZB010000001">
    <property type="protein sequence ID" value="MEQ3509749.1"/>
    <property type="molecule type" value="Genomic_DNA"/>
</dbReference>
<organism evidence="1 2">
    <name type="scientific">Neisseria polysaccharea</name>
    <dbReference type="NCBI Taxonomy" id="489"/>
    <lineage>
        <taxon>Bacteria</taxon>
        <taxon>Pseudomonadati</taxon>
        <taxon>Pseudomonadota</taxon>
        <taxon>Betaproteobacteria</taxon>
        <taxon>Neisseriales</taxon>
        <taxon>Neisseriaceae</taxon>
        <taxon>Neisseria</taxon>
    </lineage>
</organism>
<name>A0ABV1JHZ2_NEIPO</name>
<sequence>MDRTIQESYVKILNVLFEGAVRARPDQITEEVVGMADQMFSEIGACHERLKPLAVLADGIAGSVMEQLPDELALLFGNVPFDEYLISKGRDETAKEIKRLGFNKAVGLNNALTVLEAFIKSWIKYSAADRKLRMCIVTAQARWRSKVEIELLGL</sequence>
<accession>A0ABV1JHZ2</accession>
<gene>
    <name evidence="1" type="ORF">ABM124_00110</name>
</gene>
<dbReference type="RefSeq" id="WP_349271936.1">
    <property type="nucleotide sequence ID" value="NZ_JBECZB010000001.1"/>
</dbReference>
<proteinExistence type="predicted"/>
<protein>
    <recommendedName>
        <fullName evidence="3">Phage associated protein</fullName>
    </recommendedName>
</protein>
<keyword evidence="2" id="KW-1185">Reference proteome</keyword>
<reference evidence="1 2" key="1">
    <citation type="submission" date="2024-05" db="EMBL/GenBank/DDBJ databases">
        <authorList>
            <person name="Matzinger S.R."/>
            <person name="Bankers L."/>
            <person name="Rossheim A."/>
            <person name="Hetherington-Rauth M.C."/>
            <person name="Smith A."/>
            <person name="Baird S."/>
            <person name="Polanco D."/>
        </authorList>
    </citation>
    <scope>NUCLEOTIDE SEQUENCE [LARGE SCALE GENOMIC DNA]</scope>
    <source>
        <strain evidence="1 2">2024CJ-00066</strain>
    </source>
</reference>
<evidence type="ECO:0000313" key="2">
    <source>
        <dbReference type="Proteomes" id="UP001447151"/>
    </source>
</evidence>
<comment type="caution">
    <text evidence="1">The sequence shown here is derived from an EMBL/GenBank/DDBJ whole genome shotgun (WGS) entry which is preliminary data.</text>
</comment>
<evidence type="ECO:0008006" key="3">
    <source>
        <dbReference type="Google" id="ProtNLM"/>
    </source>
</evidence>
<evidence type="ECO:0000313" key="1">
    <source>
        <dbReference type="EMBL" id="MEQ3509749.1"/>
    </source>
</evidence>
<dbReference type="Proteomes" id="UP001447151">
    <property type="component" value="Unassembled WGS sequence"/>
</dbReference>